<feature type="domain" description="Cyclic nucleotide-binding" evidence="16">
    <location>
        <begin position="710"/>
        <end position="825"/>
    </location>
</feature>
<feature type="region of interest" description="Disordered" evidence="14">
    <location>
        <begin position="113"/>
        <end position="148"/>
    </location>
</feature>
<feature type="coiled-coil region" evidence="13">
    <location>
        <begin position="555"/>
        <end position="589"/>
    </location>
</feature>
<dbReference type="PROSITE" id="PS00107">
    <property type="entry name" value="PROTEIN_KINASE_ATP"/>
    <property type="match status" value="1"/>
</dbReference>
<dbReference type="HOGENOM" id="CLU_006505_0_0_1"/>
<dbReference type="PANTHER" id="PTHR24353">
    <property type="entry name" value="CYCLIC NUCLEOTIDE-DEPENDENT PROTEIN KINASE"/>
    <property type="match status" value="1"/>
</dbReference>
<proteinExistence type="inferred from homology"/>
<feature type="binding site" evidence="12">
    <location>
        <position position="1009"/>
    </location>
    <ligand>
        <name>ATP</name>
        <dbReference type="ChEBI" id="CHEBI:30616"/>
    </ligand>
</feature>
<feature type="region of interest" description="Disordered" evidence="14">
    <location>
        <begin position="403"/>
        <end position="425"/>
    </location>
</feature>
<organism evidence="18">
    <name type="scientific">Anopheles gambiae</name>
    <name type="common">African malaria mosquito</name>
    <dbReference type="NCBI Taxonomy" id="7165"/>
    <lineage>
        <taxon>Eukaryota</taxon>
        <taxon>Metazoa</taxon>
        <taxon>Ecdysozoa</taxon>
        <taxon>Arthropoda</taxon>
        <taxon>Hexapoda</taxon>
        <taxon>Insecta</taxon>
        <taxon>Pterygota</taxon>
        <taxon>Neoptera</taxon>
        <taxon>Endopterygota</taxon>
        <taxon>Diptera</taxon>
        <taxon>Nematocera</taxon>
        <taxon>Culicoidea</taxon>
        <taxon>Culicidae</taxon>
        <taxon>Anophelinae</taxon>
        <taxon>Anopheles</taxon>
    </lineage>
</organism>
<dbReference type="SMART" id="SM00133">
    <property type="entry name" value="S_TK_X"/>
    <property type="match status" value="1"/>
</dbReference>
<feature type="domain" description="Protein kinase" evidence="15">
    <location>
        <begin position="978"/>
        <end position="1238"/>
    </location>
</feature>
<dbReference type="PROSITE" id="PS51285">
    <property type="entry name" value="AGC_KINASE_CTER"/>
    <property type="match status" value="1"/>
</dbReference>
<evidence type="ECO:0000256" key="13">
    <source>
        <dbReference type="SAM" id="Coils"/>
    </source>
</evidence>
<dbReference type="EMBL" id="AAAB01008944">
    <property type="protein sequence ID" value="EAA10189.4"/>
    <property type="molecule type" value="Genomic_DNA"/>
</dbReference>
<dbReference type="CDD" id="cd05572">
    <property type="entry name" value="STKc_cGK"/>
    <property type="match status" value="1"/>
</dbReference>
<dbReference type="InterPro" id="IPR000595">
    <property type="entry name" value="cNMP-bd_dom"/>
</dbReference>
<keyword evidence="13" id="KW-0175">Coiled coil</keyword>
<feature type="region of interest" description="Disordered" evidence="14">
    <location>
        <begin position="598"/>
        <end position="618"/>
    </location>
</feature>
<dbReference type="Pfam" id="PF00027">
    <property type="entry name" value="cNMP_binding"/>
    <property type="match status" value="2"/>
</dbReference>
<evidence type="ECO:0000256" key="2">
    <source>
        <dbReference type="ARBA" id="ARBA00012428"/>
    </source>
</evidence>
<dbReference type="PRINTS" id="PR00104">
    <property type="entry name" value="CGMPKINASE"/>
</dbReference>
<dbReference type="PROSITE" id="PS00108">
    <property type="entry name" value="PROTEIN_KINASE_ST"/>
    <property type="match status" value="1"/>
</dbReference>
<dbReference type="InterPro" id="IPR018488">
    <property type="entry name" value="cNMP-bd_CS"/>
</dbReference>
<dbReference type="SUPFAM" id="SSF51206">
    <property type="entry name" value="cAMP-binding domain-like"/>
    <property type="match status" value="2"/>
</dbReference>
<evidence type="ECO:0000259" key="16">
    <source>
        <dbReference type="PROSITE" id="PS50042"/>
    </source>
</evidence>
<dbReference type="Gene3D" id="1.10.510.10">
    <property type="entry name" value="Transferase(Phosphotransferase) domain 1"/>
    <property type="match status" value="1"/>
</dbReference>
<dbReference type="STRING" id="7165.Q7Q8J6"/>
<comment type="catalytic activity">
    <reaction evidence="11">
        <text>L-seryl-[protein] + ATP = O-phospho-L-seryl-[protein] + ADP + H(+)</text>
        <dbReference type="Rhea" id="RHEA:17989"/>
        <dbReference type="Rhea" id="RHEA-COMP:9863"/>
        <dbReference type="Rhea" id="RHEA-COMP:11604"/>
        <dbReference type="ChEBI" id="CHEBI:15378"/>
        <dbReference type="ChEBI" id="CHEBI:29999"/>
        <dbReference type="ChEBI" id="CHEBI:30616"/>
        <dbReference type="ChEBI" id="CHEBI:83421"/>
        <dbReference type="ChEBI" id="CHEBI:456216"/>
        <dbReference type="EC" id="2.7.11.12"/>
    </reaction>
</comment>
<comment type="caution">
    <text evidence="18">The sequence shown here is derived from an EMBL/GenBank/DDBJ whole genome shotgun (WGS) entry which is preliminary data.</text>
</comment>
<reference evidence="18" key="4">
    <citation type="journal article" date="2007" name="Genome Biol.">
        <title>Update of the Anopheles gambiae PEST genome assembly.</title>
        <authorList>
            <person name="Sharakhova M.V."/>
            <person name="Hammond M.P."/>
            <person name="Lobo N.F."/>
            <person name="Krzywinski J."/>
            <person name="Unger M.F."/>
            <person name="Hillenmeyer M.E."/>
            <person name="Bruggner R.V."/>
            <person name="Birney E."/>
            <person name="Collins F.H."/>
        </authorList>
    </citation>
    <scope>NUCLEOTIDE SEQUENCE</scope>
    <source>
        <strain evidence="18">PEST</strain>
    </source>
</reference>
<dbReference type="GO" id="GO:0005524">
    <property type="term" value="F:ATP binding"/>
    <property type="evidence" value="ECO:0007669"/>
    <property type="project" value="UniProtKB-UniRule"/>
</dbReference>
<evidence type="ECO:0000256" key="4">
    <source>
        <dbReference type="ARBA" id="ARBA00022535"/>
    </source>
</evidence>
<dbReference type="InterPro" id="IPR008271">
    <property type="entry name" value="Ser/Thr_kinase_AS"/>
</dbReference>
<dbReference type="GO" id="GO:0005737">
    <property type="term" value="C:cytoplasm"/>
    <property type="evidence" value="ECO:0007669"/>
    <property type="project" value="UniProtKB-ARBA"/>
</dbReference>
<keyword evidence="7" id="KW-0418">Kinase</keyword>
<evidence type="ECO:0000259" key="17">
    <source>
        <dbReference type="PROSITE" id="PS51285"/>
    </source>
</evidence>
<dbReference type="FunFam" id="2.60.120.10:FF:000064">
    <property type="entry name" value="cGMP-dependent protein kinase, isozyme"/>
    <property type="match status" value="1"/>
</dbReference>
<dbReference type="InterPro" id="IPR014710">
    <property type="entry name" value="RmlC-like_jellyroll"/>
</dbReference>
<dbReference type="VEuPathDB" id="VectorBase:AGAMI1_000949"/>
<feature type="compositionally biased region" description="Low complexity" evidence="14">
    <location>
        <begin position="326"/>
        <end position="340"/>
    </location>
</feature>
<keyword evidence="6 12" id="KW-0547">Nucleotide-binding</keyword>
<dbReference type="InterPro" id="IPR018490">
    <property type="entry name" value="cNMP-bd_dom_sf"/>
</dbReference>
<feature type="region of interest" description="Disordered" evidence="14">
    <location>
        <begin position="313"/>
        <end position="350"/>
    </location>
</feature>
<evidence type="ECO:0000256" key="7">
    <source>
        <dbReference type="ARBA" id="ARBA00022777"/>
    </source>
</evidence>
<dbReference type="CDD" id="cd00038">
    <property type="entry name" value="CAP_ED"/>
    <property type="match status" value="2"/>
</dbReference>
<comment type="catalytic activity">
    <reaction evidence="10">
        <text>L-threonyl-[protein] + ATP = O-phospho-L-threonyl-[protein] + ADP + H(+)</text>
        <dbReference type="Rhea" id="RHEA:46608"/>
        <dbReference type="Rhea" id="RHEA-COMP:11060"/>
        <dbReference type="Rhea" id="RHEA-COMP:11605"/>
        <dbReference type="ChEBI" id="CHEBI:15378"/>
        <dbReference type="ChEBI" id="CHEBI:30013"/>
        <dbReference type="ChEBI" id="CHEBI:30616"/>
        <dbReference type="ChEBI" id="CHEBI:61977"/>
        <dbReference type="ChEBI" id="CHEBI:456216"/>
        <dbReference type="EC" id="2.7.11.12"/>
    </reaction>
</comment>
<evidence type="ECO:0000256" key="10">
    <source>
        <dbReference type="ARBA" id="ARBA00047298"/>
    </source>
</evidence>
<feature type="domain" description="AGC-kinase C-terminal" evidence="17">
    <location>
        <begin position="1239"/>
        <end position="1289"/>
    </location>
</feature>
<evidence type="ECO:0000256" key="8">
    <source>
        <dbReference type="ARBA" id="ARBA00022840"/>
    </source>
</evidence>
<comment type="similarity">
    <text evidence="1">Belongs to the protein kinase superfamily. AGC Ser/Thr protein kinase family. cGMP subfamily.</text>
</comment>
<evidence type="ECO:0000313" key="18">
    <source>
        <dbReference type="EMBL" id="EAA10189.4"/>
    </source>
</evidence>
<dbReference type="FunFam" id="1.10.510.10:FF:000210">
    <property type="entry name" value="Non-specific serine/threonine protein kinase"/>
    <property type="match status" value="1"/>
</dbReference>
<keyword evidence="8 12" id="KW-0067">ATP-binding</keyword>
<dbReference type="SUPFAM" id="SSF56112">
    <property type="entry name" value="Protein kinase-like (PK-like)"/>
    <property type="match status" value="1"/>
</dbReference>
<dbReference type="PaxDb" id="7165-AGAP008585-PA"/>
<protein>
    <recommendedName>
        <fullName evidence="2">cGMP-dependent protein kinase</fullName>
        <ecNumber evidence="2">2.7.11.12</ecNumber>
    </recommendedName>
</protein>
<dbReference type="EC" id="2.7.11.12" evidence="2"/>
<evidence type="ECO:0000259" key="15">
    <source>
        <dbReference type="PROSITE" id="PS50011"/>
    </source>
</evidence>
<dbReference type="GO" id="GO:0004692">
    <property type="term" value="F:cGMP-dependent protein kinase activity"/>
    <property type="evidence" value="ECO:0007669"/>
    <property type="project" value="UniProtKB-EC"/>
</dbReference>
<reference evidence="18" key="1">
    <citation type="journal article" date="2002" name="Science">
        <title>The genome sequence of the malaria mosquito Anopheles gambiae.</title>
        <authorList>
            <person name="Holt R.A."/>
            <person name="Subramanian G.M."/>
            <person name="Halpern A."/>
            <person name="Sutton G.G."/>
            <person name="Charlab R."/>
            <person name="Nusskern D.R."/>
            <person name="Wincker P."/>
            <person name="Clark A.G."/>
            <person name="Ribeiro J.M."/>
            <person name="Wides R."/>
            <person name="Salzberg S.L."/>
            <person name="Loftus B."/>
            <person name="Yandell M."/>
            <person name="Majoros W.H."/>
            <person name="Rusch D.B."/>
            <person name="Lai Z."/>
            <person name="Kraft C.L."/>
            <person name="Abril J.F."/>
            <person name="Anthouard V."/>
            <person name="Arensburger P."/>
            <person name="Atkinson P.W."/>
            <person name="Baden H."/>
            <person name="de Berardinis V."/>
            <person name="Baldwin D."/>
            <person name="Benes V."/>
            <person name="Biedler J."/>
            <person name="Blass C."/>
            <person name="Bolanos R."/>
            <person name="Boscus D."/>
            <person name="Barnstead M."/>
            <person name="Cai S."/>
            <person name="Center A."/>
            <person name="Chaturverdi K."/>
            <person name="Christophides G.K."/>
            <person name="Chrystal M.A."/>
            <person name="Clamp M."/>
            <person name="Cravchik A."/>
            <person name="Curwen V."/>
            <person name="Dana A."/>
            <person name="Delcher A."/>
            <person name="Dew I."/>
            <person name="Evans C.A."/>
            <person name="Flanigan M."/>
            <person name="Grundschober-Freimoser A."/>
            <person name="Friedli L."/>
            <person name="Gu Z."/>
            <person name="Guan P."/>
            <person name="Guigo R."/>
            <person name="Hillenmeyer M.E."/>
            <person name="Hladun S.L."/>
            <person name="Hogan J.R."/>
            <person name="Hong Y.S."/>
            <person name="Hoover J."/>
            <person name="Jaillon O."/>
            <person name="Ke Z."/>
            <person name="Kodira C."/>
            <person name="Kokoza E."/>
            <person name="Koutsos A."/>
            <person name="Letunic I."/>
            <person name="Levitsky A."/>
            <person name="Liang Y."/>
            <person name="Lin J.J."/>
            <person name="Lobo N.F."/>
            <person name="Lopez J.R."/>
            <person name="Malek J.A."/>
            <person name="McIntosh T.C."/>
            <person name="Meister S."/>
            <person name="Miller J."/>
            <person name="Mobarry C."/>
            <person name="Mongin E."/>
            <person name="Murphy S.D."/>
            <person name="O'Brochta D.A."/>
            <person name="Pfannkoch C."/>
            <person name="Qi R."/>
            <person name="Regier M.A."/>
            <person name="Remington K."/>
            <person name="Shao H."/>
            <person name="Sharakhova M.V."/>
            <person name="Sitter C.D."/>
            <person name="Shetty J."/>
            <person name="Smith T.J."/>
            <person name="Strong R."/>
            <person name="Sun J."/>
            <person name="Thomasova D."/>
            <person name="Ton L.Q."/>
            <person name="Topalis P."/>
            <person name="Tu Z."/>
            <person name="Unger M.F."/>
            <person name="Walenz B."/>
            <person name="Wang A."/>
            <person name="Wang J."/>
            <person name="Wang M."/>
            <person name="Wang X."/>
            <person name="Woodford K.J."/>
            <person name="Wortman J.R."/>
            <person name="Wu M."/>
            <person name="Yao A."/>
            <person name="Zdobnov E.M."/>
            <person name="Zhang H."/>
            <person name="Zhao Q."/>
            <person name="Zhao S."/>
            <person name="Zhu S.C."/>
            <person name="Zhimulev I."/>
            <person name="Coluzzi M."/>
            <person name="della Torre A."/>
            <person name="Roth C.W."/>
            <person name="Louis C."/>
            <person name="Kalush F."/>
            <person name="Mural R.J."/>
            <person name="Myers E.W."/>
            <person name="Adams M.D."/>
            <person name="Smith H.O."/>
            <person name="Broder S."/>
            <person name="Gardner M.J."/>
            <person name="Fraser C.M."/>
            <person name="Birney E."/>
            <person name="Bork P."/>
            <person name="Brey P.T."/>
            <person name="Venter J.C."/>
            <person name="Weissenbach J."/>
            <person name="Kafatos F.C."/>
            <person name="Collins F.H."/>
            <person name="Hoffman S.L."/>
        </authorList>
    </citation>
    <scope>NUCLEOTIDE SEQUENCE [LARGE SCALE GENOMIC DNA]</scope>
    <source>
        <strain evidence="18">PEST</strain>
    </source>
</reference>
<dbReference type="PROSITE" id="PS50011">
    <property type="entry name" value="PROTEIN_KINASE_DOM"/>
    <property type="match status" value="1"/>
</dbReference>
<keyword evidence="5" id="KW-0808">Transferase</keyword>
<dbReference type="eggNOG" id="KOG0614">
    <property type="taxonomic scope" value="Eukaryota"/>
</dbReference>
<dbReference type="PROSITE" id="PS50042">
    <property type="entry name" value="CNMP_BINDING_3"/>
    <property type="match status" value="2"/>
</dbReference>
<sequence length="1289" mass="141432">METIKRENIQLGDNRKLVATMGGPLPPSAIGATASSSTVVVRSSPTQPTPPQSVAEASVVNPVTSLCEVVDQRQAPGEKSVHPQSPTSHRAWFRKSNTCGSLYVQCGCTVEPGDGTQPNDQQRHSDPAWSSSPPRPPVPTRPISLSDKDIRRIRPRTDKPPFIHPDSPTTVYSGAAVPHDASVRKSHPNRALVPTAQTANGDYEILHTAHSKRYSTPTIGTGYAFHPEFVLQKLGPIGDEAGGAAQIQSPSPQSEPVRGGAAKVVFKQRSCTSYPGLAEGSEPFGASFSNASSVEEVGSAVVRGQDAEIGALPTLGSFEDLERRQSVSSPPLPQQQQHQPAVTVNDTGGTLDTTGHCRGVLIESNSNSAGKVSSACAIPARKGRQLFVDSGSDQLSVSLDTGREAHRRSEAAHHQPGAVASCISAENSPPSPPSLLLSPVIPSKFDCSAKEYLIQSGILGPMGNGSSLLMRKTSKIVPNIDTPVKERVSASGSLACASGLLVNGLLIRKNSVKFWGKVLTEDRRKSLTGQCDSLQSYGSSMTISGTEPNSLEEELVGLRRLLRARDDEIDKLRREIDKLKSVLQQKAINSLEQTSIPSGQQRLTLTSPAGTPSHKGQHVAEGELLSSIQANYAMAGQPLSELFGISGNSFKLHQMKSVKGITLQAMKKQGVSGESCDLMGSQSSDIKIPKYKKDFSAKQLIKDAIMENDFFKNIDSLQIREIVDSMYSREFRKGEYVIHEGEAGSHLYVSAAGEFEVIKDSKVLGVMGPGRAFGELAILYNCTRTASIRVLCDSRVWVLDRRVFQQIMMRTGMQRIEENVNFLKSVPLLKHLSNDVLTKIADVLEVEFYPAGAFIIRQGAAGDTFFLISQGTVKVTQRLPGRSVEEEIRILVRGEYFGEQALIREDKRTANIIAMSPGVECLTLDRESFTKHIGDLCELQEKNYGDEERVLAFRNLENTHPSLGSCQPELMDVNLTDLEVVGTLGVGGFGRVELVKLERNGDTKVYALKCMKKRHIVDTRQQEHMYSERKIMLACQSPFICRLYRTYKDAKFVYMLLEACMGGEVWTILRDRVTFEDSTAKFIVACVLQAFDFLHARGIVYRDLKPENLLLDARGYAKLVDFGFSKFIGYSSKTWTFCGTPEYVAPEIILNKGHDRSVDYWALGILIHELLTGIPPFTAADPMKTYNIILKGIDMVNFPKHMSRAAVSLIKRLCRDVPSERLGYQRGGVQDIKKHKWFQGFDWDGLIALTLKSPLQPNLLGPLDMSNFDIFPKDLDIPPDELSGWDADF</sequence>
<evidence type="ECO:0000256" key="3">
    <source>
        <dbReference type="ARBA" id="ARBA00022527"/>
    </source>
</evidence>
<evidence type="ECO:0000256" key="12">
    <source>
        <dbReference type="PROSITE-ProRule" id="PRU10141"/>
    </source>
</evidence>
<dbReference type="Gene3D" id="3.30.200.20">
    <property type="entry name" value="Phosphorylase Kinase, domain 1"/>
    <property type="match status" value="1"/>
</dbReference>
<dbReference type="GO" id="GO:0030553">
    <property type="term" value="F:cGMP binding"/>
    <property type="evidence" value="ECO:0007669"/>
    <property type="project" value="UniProtKB-KW"/>
</dbReference>
<feature type="compositionally biased region" description="Basic and acidic residues" evidence="14">
    <location>
        <begin position="403"/>
        <end position="413"/>
    </location>
</feature>
<dbReference type="SMART" id="SM00220">
    <property type="entry name" value="S_TKc"/>
    <property type="match status" value="1"/>
</dbReference>
<keyword evidence="3" id="KW-0723">Serine/threonine-protein kinase</keyword>
<name>Q7Q8J6_ANOGA</name>
<dbReference type="InterPro" id="IPR000961">
    <property type="entry name" value="AGC-kinase_C"/>
</dbReference>
<dbReference type="FunFam" id="2.60.120.10:FF:000072">
    <property type="entry name" value="cGMP-dependent protein kinase"/>
    <property type="match status" value="1"/>
</dbReference>
<evidence type="ECO:0000256" key="1">
    <source>
        <dbReference type="ARBA" id="ARBA00006352"/>
    </source>
</evidence>
<dbReference type="PANTHER" id="PTHR24353:SF147">
    <property type="entry name" value="CGMP-DEPENDENT SERINE_THREONIN PROTEIN KINASE-RELATED"/>
    <property type="match status" value="1"/>
</dbReference>
<dbReference type="CDD" id="cd12083">
    <property type="entry name" value="DD_cGKI"/>
    <property type="match status" value="1"/>
</dbReference>
<dbReference type="InterPro" id="IPR000719">
    <property type="entry name" value="Prot_kinase_dom"/>
</dbReference>
<evidence type="ECO:0000256" key="6">
    <source>
        <dbReference type="ARBA" id="ARBA00022741"/>
    </source>
</evidence>
<dbReference type="InterPro" id="IPR035014">
    <property type="entry name" value="STKc_cGK"/>
</dbReference>
<evidence type="ECO:0000256" key="11">
    <source>
        <dbReference type="ARBA" id="ARBA00047462"/>
    </source>
</evidence>
<reference evidence="18" key="5">
    <citation type="submission" date="2011-05" db="EMBL/GenBank/DDBJ databases">
        <authorList>
            <consortium name="VectorBase"/>
        </authorList>
    </citation>
    <scope>NUCLEOTIDE SEQUENCE</scope>
    <source>
        <strain evidence="18">PEST</strain>
    </source>
</reference>
<feature type="domain" description="Cyclic nucleotide-binding" evidence="16">
    <location>
        <begin position="828"/>
        <end position="950"/>
    </location>
</feature>
<dbReference type="VEuPathDB" id="VectorBase:AGAP008585"/>
<keyword evidence="4" id="KW-0140">cGMP</keyword>
<dbReference type="PROSITE" id="PS00889">
    <property type="entry name" value="CNMP_BINDING_2"/>
    <property type="match status" value="2"/>
</dbReference>
<evidence type="ECO:0000256" key="14">
    <source>
        <dbReference type="SAM" id="MobiDB-lite"/>
    </source>
</evidence>
<keyword evidence="9" id="KW-0142">cGMP-binding</keyword>
<dbReference type="InterPro" id="IPR002374">
    <property type="entry name" value="cGMP_dep_kinase"/>
</dbReference>
<evidence type="ECO:0000256" key="5">
    <source>
        <dbReference type="ARBA" id="ARBA00022679"/>
    </source>
</evidence>
<dbReference type="Gene3D" id="2.60.120.10">
    <property type="entry name" value="Jelly Rolls"/>
    <property type="match status" value="2"/>
</dbReference>
<dbReference type="Pfam" id="PF00069">
    <property type="entry name" value="Pkinase"/>
    <property type="match status" value="1"/>
</dbReference>
<dbReference type="SMART" id="SM00100">
    <property type="entry name" value="cNMP"/>
    <property type="match status" value="2"/>
</dbReference>
<reference evidence="18" key="3">
    <citation type="journal article" date="2004" name="Trends Parasitol.">
        <title>The Anopheles gambiae genome: an update.</title>
        <authorList>
            <person name="Mongin E."/>
            <person name="Louis C."/>
            <person name="Holt R.A."/>
            <person name="Birney E."/>
            <person name="Collins F.H."/>
        </authorList>
    </citation>
    <scope>NUCLEOTIDE SEQUENCE</scope>
    <source>
        <strain evidence="18">PEST</strain>
    </source>
</reference>
<dbReference type="PROSITE" id="PS00888">
    <property type="entry name" value="CNMP_BINDING_1"/>
    <property type="match status" value="1"/>
</dbReference>
<evidence type="ECO:0000256" key="9">
    <source>
        <dbReference type="ARBA" id="ARBA00022992"/>
    </source>
</evidence>
<dbReference type="InterPro" id="IPR011009">
    <property type="entry name" value="Kinase-like_dom_sf"/>
</dbReference>
<accession>Q7Q8J6</accession>
<gene>
    <name evidence="18" type="ORF">AgaP_AGAP008585</name>
</gene>
<reference evidence="18" key="2">
    <citation type="submission" date="2002-03" db="EMBL/GenBank/DDBJ databases">
        <authorList>
            <consortium name="The Anopheles Genome Sequencing Consortium"/>
        </authorList>
    </citation>
    <scope>NUCLEOTIDE SEQUENCE</scope>
    <source>
        <strain evidence="18">PEST</strain>
    </source>
</reference>
<dbReference type="PhylomeDB" id="Q7Q8J6"/>
<feature type="compositionally biased region" description="Polar residues" evidence="14">
    <location>
        <begin position="598"/>
        <end position="610"/>
    </location>
</feature>
<dbReference type="InterPro" id="IPR017441">
    <property type="entry name" value="Protein_kinase_ATP_BS"/>
</dbReference>